<dbReference type="Proteomes" id="UP001163687">
    <property type="component" value="Chromosome"/>
</dbReference>
<dbReference type="InterPro" id="IPR013429">
    <property type="entry name" value="Regulatory_FmdB_Zinc_ribbon"/>
</dbReference>
<name>A0AA35CLF1_9FIRM</name>
<feature type="region of interest" description="Disordered" evidence="1">
    <location>
        <begin position="53"/>
        <end position="84"/>
    </location>
</feature>
<evidence type="ECO:0000256" key="1">
    <source>
        <dbReference type="SAM" id="MobiDB-lite"/>
    </source>
</evidence>
<feature type="domain" description="Putative regulatory protein FmdB zinc ribbon" evidence="2">
    <location>
        <begin position="1"/>
        <end position="43"/>
    </location>
</feature>
<dbReference type="NCBIfam" id="TIGR02605">
    <property type="entry name" value="CxxC_CxxC_SSSS"/>
    <property type="match status" value="1"/>
</dbReference>
<dbReference type="PANTHER" id="PTHR34404:SF3">
    <property type="entry name" value="REGULATORY PROTEIN, FMDB FAMILY"/>
    <property type="match status" value="1"/>
</dbReference>
<feature type="compositionally biased region" description="Low complexity" evidence="1">
    <location>
        <begin position="65"/>
        <end position="84"/>
    </location>
</feature>
<dbReference type="AlphaFoldDB" id="A0AA35CLF1"/>
<dbReference type="RefSeq" id="WP_264844686.1">
    <property type="nucleotide sequence ID" value="NZ_AP025628.1"/>
</dbReference>
<gene>
    <name evidence="3" type="ORF">caldi_17740</name>
</gene>
<evidence type="ECO:0000313" key="3">
    <source>
        <dbReference type="EMBL" id="BDG60684.1"/>
    </source>
</evidence>
<organism evidence="3 4">
    <name type="scientific">Caldinitratiruptor microaerophilus</name>
    <dbReference type="NCBI Taxonomy" id="671077"/>
    <lineage>
        <taxon>Bacteria</taxon>
        <taxon>Bacillati</taxon>
        <taxon>Bacillota</taxon>
        <taxon>Clostridia</taxon>
        <taxon>Eubacteriales</taxon>
        <taxon>Symbiobacteriaceae</taxon>
        <taxon>Caldinitratiruptor</taxon>
    </lineage>
</organism>
<evidence type="ECO:0000313" key="4">
    <source>
        <dbReference type="Proteomes" id="UP001163687"/>
    </source>
</evidence>
<accession>A0AA35CLF1</accession>
<protein>
    <recommendedName>
        <fullName evidence="2">Putative regulatory protein FmdB zinc ribbon domain-containing protein</fullName>
    </recommendedName>
</protein>
<proteinExistence type="predicted"/>
<dbReference type="KEGG" id="cmic:caldi_17740"/>
<dbReference type="EMBL" id="AP025628">
    <property type="protein sequence ID" value="BDG60684.1"/>
    <property type="molecule type" value="Genomic_DNA"/>
</dbReference>
<dbReference type="Pfam" id="PF09723">
    <property type="entry name" value="Zn_ribbon_8"/>
    <property type="match status" value="1"/>
</dbReference>
<dbReference type="PANTHER" id="PTHR34404">
    <property type="entry name" value="REGULATORY PROTEIN, FMDB FAMILY"/>
    <property type="match status" value="1"/>
</dbReference>
<reference evidence="3" key="1">
    <citation type="submission" date="2022-03" db="EMBL/GenBank/DDBJ databases">
        <title>Complete genome sequence of Caldinitratiruptor microaerophilus.</title>
        <authorList>
            <person name="Mukaiyama R."/>
            <person name="Nishiyama T."/>
            <person name="Ueda K."/>
        </authorList>
    </citation>
    <scope>NUCLEOTIDE SEQUENCE</scope>
    <source>
        <strain evidence="3">JCM 16183</strain>
    </source>
</reference>
<sequence>MPIYEFRCENCGHVFEELCRFDEDGAGRKCPQCGHVGARKLISVFAAHGLENGHHGVGKKWGNTSSGSKSDSSSSSSSSSAAAD</sequence>
<dbReference type="SMART" id="SM00834">
    <property type="entry name" value="CxxC_CXXC_SSSS"/>
    <property type="match status" value="1"/>
</dbReference>
<evidence type="ECO:0000259" key="2">
    <source>
        <dbReference type="SMART" id="SM00834"/>
    </source>
</evidence>
<keyword evidence="4" id="KW-1185">Reference proteome</keyword>